<organism evidence="1 2">
    <name type="scientific">Kitasatospora kifunensis</name>
    <name type="common">Streptomyces kifunensis</name>
    <dbReference type="NCBI Taxonomy" id="58351"/>
    <lineage>
        <taxon>Bacteria</taxon>
        <taxon>Bacillati</taxon>
        <taxon>Actinomycetota</taxon>
        <taxon>Actinomycetes</taxon>
        <taxon>Kitasatosporales</taxon>
        <taxon>Streptomycetaceae</taxon>
        <taxon>Kitasatospora</taxon>
    </lineage>
</organism>
<dbReference type="EMBL" id="JACHJV010000001">
    <property type="protein sequence ID" value="MBB4922610.1"/>
    <property type="molecule type" value="Genomic_DNA"/>
</dbReference>
<protein>
    <recommendedName>
        <fullName evidence="3">N-acetyltransferase domain-containing protein</fullName>
    </recommendedName>
</protein>
<keyword evidence="2" id="KW-1185">Reference proteome</keyword>
<comment type="caution">
    <text evidence="1">The sequence shown here is derived from an EMBL/GenBank/DDBJ whole genome shotgun (WGS) entry which is preliminary data.</text>
</comment>
<dbReference type="Proteomes" id="UP000540506">
    <property type="component" value="Unassembled WGS sequence"/>
</dbReference>
<evidence type="ECO:0000313" key="2">
    <source>
        <dbReference type="Proteomes" id="UP000540506"/>
    </source>
</evidence>
<evidence type="ECO:0008006" key="3">
    <source>
        <dbReference type="Google" id="ProtNLM"/>
    </source>
</evidence>
<dbReference type="AlphaFoldDB" id="A0A7W7QZU3"/>
<accession>A0A7W7QZU3</accession>
<proteinExistence type="predicted"/>
<dbReference type="RefSeq" id="WP_184934755.1">
    <property type="nucleotide sequence ID" value="NZ_JACHJV010000001.1"/>
</dbReference>
<reference evidence="1 2" key="1">
    <citation type="submission" date="2020-08" db="EMBL/GenBank/DDBJ databases">
        <title>Sequencing the genomes of 1000 actinobacteria strains.</title>
        <authorList>
            <person name="Klenk H.-P."/>
        </authorList>
    </citation>
    <scope>NUCLEOTIDE SEQUENCE [LARGE SCALE GENOMIC DNA]</scope>
    <source>
        <strain evidence="1 2">DSM 41654</strain>
    </source>
</reference>
<name>A0A7W7QZU3_KITKI</name>
<evidence type="ECO:0000313" key="1">
    <source>
        <dbReference type="EMBL" id="MBB4922610.1"/>
    </source>
</evidence>
<gene>
    <name evidence="1" type="ORF">FHR34_001603</name>
</gene>
<sequence length="189" mass="20917">MTDLDRFLISYASRHFVDADWAAKADRWTASFYTEADTMIFGAAEITRVIPGVTPNPRLALETDPGLLDRIPGVIFTEDGELTSAVSEMDPRMLLLLESVEVGEKWRGKGVGMSLAITAMRRLAVPGTVAVCYPAPIHPQHGPDEVCSYESDDPEVRRPDEEAVAKLRRAWERHGFRPVGEGVYAMALD</sequence>